<dbReference type="PANTHER" id="PTHR32305:SF17">
    <property type="entry name" value="TRNA NUCLEASE WAPA"/>
    <property type="match status" value="1"/>
</dbReference>
<name>G2GKN7_9ACTN</name>
<protein>
    <submittedName>
        <fullName evidence="4">Rhs family protein-like protein</fullName>
    </submittedName>
</protein>
<dbReference type="PATRIC" id="fig|700597.3.peg.5957"/>
<feature type="compositionally biased region" description="Basic and acidic residues" evidence="1">
    <location>
        <begin position="1987"/>
        <end position="2000"/>
    </location>
</feature>
<dbReference type="Gene3D" id="2.180.10.10">
    <property type="entry name" value="RHS repeat-associated core"/>
    <property type="match status" value="2"/>
</dbReference>
<dbReference type="InterPro" id="IPR030934">
    <property type="entry name" value="Intein_C"/>
</dbReference>
<feature type="compositionally biased region" description="Basic and acidic residues" evidence="1">
    <location>
        <begin position="65"/>
        <end position="79"/>
    </location>
</feature>
<evidence type="ECO:0000259" key="3">
    <source>
        <dbReference type="SMART" id="SM00306"/>
    </source>
</evidence>
<dbReference type="InterPro" id="IPR050708">
    <property type="entry name" value="T6SS_VgrG/RHS"/>
</dbReference>
<evidence type="ECO:0000256" key="1">
    <source>
        <dbReference type="SAM" id="MobiDB-lite"/>
    </source>
</evidence>
<organism evidence="4 5">
    <name type="scientific">Streptomyces zinciresistens K42</name>
    <dbReference type="NCBI Taxonomy" id="700597"/>
    <lineage>
        <taxon>Bacteria</taxon>
        <taxon>Bacillati</taxon>
        <taxon>Actinomycetota</taxon>
        <taxon>Actinomycetes</taxon>
        <taxon>Kitasatosporales</taxon>
        <taxon>Streptomycetaceae</taxon>
        <taxon>Streptomyces</taxon>
    </lineage>
</organism>
<feature type="compositionally biased region" description="Low complexity" evidence="1">
    <location>
        <begin position="1919"/>
        <end position="1943"/>
    </location>
</feature>
<feature type="domain" description="Hint" evidence="3">
    <location>
        <begin position="2012"/>
        <end position="2156"/>
    </location>
</feature>
<sequence length="2330" mass="249822">MYVDTTLPKIRYLAHVLVTLTIVVMVALMVSLIPGVNVAQATEQKSDPPGLRNEKSIPGEVFTPKQRERPNGADRDWKASEASWPAGKRTAPIAAAPAGGRSASVGTSPVSVYQASGARTASGADAGLVDIEVLDRKAAEKAGVNGVLFTVTPTVPATAGRAGSATAVAPSGKARVTFDYAKFEGNFGANWGSRLELIDTATGKSVTRSNDSSARQLTGEINLPEARAGKAEPLALAAVAQAAGSGGDYSATSLSPSGSWMGGSSSGGFSWTYPVDAPAVPGGPEPEVALGYSSQAIDGRTASTNAQSSWIAEGWDYEPGFIERRYRSCADDQGTGANNPGQAGRTGDLCFGSDQMVMSLDGSSTELVKDDTSGTWRPADDDGSKLERKTGADNGARGGEYWVLTTTDGTQYHFGLNKLPGAAAQRTDSTLTVPVAGNQAGEPCYASAFADSFCDQGWRWMLDYVVDPRGDAMSLWWAKESNYYGGNNKPAGMKYDRGAYLKNIDYGQRADKLFTQSAAARIAFTVAERCIPGSGFTCAEADRTPANAKYWPDTPIDQQCNAGEQCKDRNSPTFWSTKRLTKITTQVNNGGLRDVDSFALDQSFPATGDGTSPALWLKSVERTGYGQDGTTATLPKVTFRGEQMDNRVDGLEGLEPFSRYRVNAVDTENGGTVGVTYSPQECRRGGTMPAGPDTNTLRCYPQNWTPKGALEPITDYFHKYLVTQVREEDNVTDAVARVTSYEYLGGAAWAYDDSENTEARRRTWSQYRGYERVRTRLGSGTDVRQLTENRYFRGMHGDKLPSGTRSVEIEDSEGGKITDYPQYQGQLREEITYASDGGAIAAATKLTPAAVKTAERERAGTTPLQAYMVSPVTSETREHVKDSTWRRSSETTTYDSDGLPTQIEETTGSGRKACTRIEYARNTAQHILDTESREVTTTGACGAPGGKVVDDTRSLYDGGAYKAAPTQGLVTEVQELNAAGDGYITVDRTEYDIHGREIRTFDVEGNETRTAFTPATGAVPTKQVDTDPLGQTETTEFDHRGLPTAELDANGKRVDMRYDPLGRLLKVWDIDRNQATQSASAEYDYTIRSDGPTVVTSKTLKGDGSYATSYEILDGLLRTRQTQDAAVGGEGRIVGDTFYDSAGRAYKSNDGYFNEQNAAPSLLSVGDNAVPSQTRIDFNGLGEETAEVTYSYGDEKLRSTTVKDGDAVTVIPPKGETVTTTYQDADGRDTKLREYTEADRSAWQDTVYSYDDLDQLTKVTEPGGGEYTFTYDARGRQTSATDPDGGTTRFEYDRGDNVTATVNALGKKLVTTFDKAGRATSLREDSADGPKRAEWTYDTLGKGLPVASVRYDKDGNAYRDEVTEYDANYRPRTTKTTIPAAAGKVAGEYTYTYSYTSTGNLAWVELPKVGPMAKERLVFRYNRDDLPISLSGAANYVTDITYSKYGEILRSEAGPAGRKLFSTYFYDDFTRRTDRVVHDRSVQPGRIDDTTYAYDEAGNVTAISRTPGEGMPDAQYGTDTQCFAYDQLRRMTSAWTAGEKCAPDGPSKETVGGPEPYWQSYEFDASGNRTKLVEHDPAGNVAEDITRTYSYGGDAGGPNRLREITSAGADGTTKTTFGYDKAGNTTTRQNGGTTQSLSWDIEGNLESVTEPRAGGGEKKTSYFYDASGERLLRTGSDGATTLYLGETELTVRADGTESVERSYAHPDGATTVRSSDGGREVLLADQQGSTQTSVDMTEAGMPVTRRLLTPFGEDRGAAPSTWPGQRGFVGGTRDADTGLTQLGARPYDPATGRFLSVDPMVDYQQPATINPYAYANNAPATFSDPDGLFFPVLVGIAARIAIQAAIRAAARRAAQIAARKAAEALRKRILAEARKRAIAAARKKAVAKAKREAARKAAAAKRAAAQRAAQRAAAKRAVARQAAARAKQRAQRAAAQRAQAARAAARKARPKPRPKPKSQPRPRTKPSQKAKPAQQRKASPKQSVGSRAREEIRSEARGQAEDAVAEQASCRTNSFVPGTLVVMADGTRKRIEDVKLGDKVLATDPKSGRTTAQPVVSTILGDGTKNLVKITIRTGEASPENIRDAARPGGETDGGVPVDTGLLQAQPGDGDGNGATTGTGTGTVVATDGHPFWVPALGKWVDAGELEPGQWLQTSSGSWLQITAVQAWTQNATVRNLTVADTNTYYALAGTTPVLVHNCGGAQSLADRASEIHAQAGSEIAMSKSTVAVVSAQTPKGVVNVVAGSGRGLNRAQKDMLSGVEFPARNIPGAHAEQNALLFINEMGWSPIAGGASRSVCSEVCAPLIRAGGGRITGRVYQNESGTKIRTFEW</sequence>
<feature type="region of interest" description="Disordered" evidence="1">
    <location>
        <begin position="363"/>
        <end position="392"/>
    </location>
</feature>
<dbReference type="Gene3D" id="2.170.16.10">
    <property type="entry name" value="Hedgehog/Intein (Hint) domain"/>
    <property type="match status" value="2"/>
</dbReference>
<feature type="transmembrane region" description="Helical" evidence="2">
    <location>
        <begin position="12"/>
        <end position="33"/>
    </location>
</feature>
<comment type="caution">
    <text evidence="4">The sequence shown here is derived from an EMBL/GenBank/DDBJ whole genome shotgun (WGS) entry which is preliminary data.</text>
</comment>
<dbReference type="NCBIfam" id="TIGR01643">
    <property type="entry name" value="YD_repeat_2x"/>
    <property type="match status" value="1"/>
</dbReference>
<keyword evidence="5" id="KW-1185">Reference proteome</keyword>
<dbReference type="SMART" id="SM00306">
    <property type="entry name" value="HintN"/>
    <property type="match status" value="1"/>
</dbReference>
<dbReference type="SUPFAM" id="SSF51294">
    <property type="entry name" value="Hedgehog/intein (Hint) domain"/>
    <property type="match status" value="1"/>
</dbReference>
<dbReference type="InterPro" id="IPR022385">
    <property type="entry name" value="Rhs_assc_core"/>
</dbReference>
<dbReference type="RefSeq" id="WP_007502344.1">
    <property type="nucleotide sequence ID" value="NZ_AGBF01000182.1"/>
</dbReference>
<keyword evidence="2" id="KW-1133">Transmembrane helix</keyword>
<dbReference type="Pfam" id="PF07591">
    <property type="entry name" value="PT-HINT"/>
    <property type="match status" value="1"/>
</dbReference>
<dbReference type="PANTHER" id="PTHR32305">
    <property type="match status" value="1"/>
</dbReference>
<feature type="compositionally biased region" description="Basic and acidic residues" evidence="1">
    <location>
        <begin position="367"/>
        <end position="391"/>
    </location>
</feature>
<reference evidence="4 5" key="1">
    <citation type="submission" date="2011-08" db="EMBL/GenBank/DDBJ databases">
        <authorList>
            <person name="Lin Y."/>
            <person name="Hao X."/>
            <person name="Johnstone L."/>
            <person name="Miller S.J."/>
            <person name="Wei G."/>
            <person name="Rensing C."/>
        </authorList>
    </citation>
    <scope>NUCLEOTIDE SEQUENCE [LARGE SCALE GENOMIC DNA]</scope>
    <source>
        <strain evidence="4 5">K42</strain>
    </source>
</reference>
<evidence type="ECO:0000256" key="2">
    <source>
        <dbReference type="SAM" id="Phobius"/>
    </source>
</evidence>
<dbReference type="InterPro" id="IPR031325">
    <property type="entry name" value="RHS_repeat"/>
</dbReference>
<keyword evidence="2" id="KW-0812">Transmembrane</keyword>
<dbReference type="Proteomes" id="UP000004217">
    <property type="component" value="Unassembled WGS sequence"/>
</dbReference>
<feature type="region of interest" description="Disordered" evidence="1">
    <location>
        <begin position="1919"/>
        <end position="2008"/>
    </location>
</feature>
<dbReference type="InterPro" id="IPR036844">
    <property type="entry name" value="Hint_dom_sf"/>
</dbReference>
<gene>
    <name evidence="4" type="ORF">SZN_30402</name>
</gene>
<feature type="compositionally biased region" description="Polar residues" evidence="1">
    <location>
        <begin position="1976"/>
        <end position="1985"/>
    </location>
</feature>
<accession>G2GKN7</accession>
<feature type="region of interest" description="Disordered" evidence="1">
    <location>
        <begin position="41"/>
        <end position="107"/>
    </location>
</feature>
<feature type="compositionally biased region" description="Basic and acidic residues" evidence="1">
    <location>
        <begin position="875"/>
        <end position="889"/>
    </location>
</feature>
<keyword evidence="2" id="KW-0472">Membrane</keyword>
<dbReference type="EMBL" id="AGBF01000182">
    <property type="protein sequence ID" value="EGX55928.1"/>
    <property type="molecule type" value="Genomic_DNA"/>
</dbReference>
<feature type="compositionally biased region" description="Basic residues" evidence="1">
    <location>
        <begin position="1944"/>
        <end position="1968"/>
    </location>
</feature>
<dbReference type="NCBIfam" id="TIGR03696">
    <property type="entry name" value="Rhs_assc_core"/>
    <property type="match status" value="1"/>
</dbReference>
<evidence type="ECO:0000313" key="5">
    <source>
        <dbReference type="Proteomes" id="UP000004217"/>
    </source>
</evidence>
<dbReference type="NCBIfam" id="TIGR01443">
    <property type="entry name" value="intein_Cterm"/>
    <property type="match status" value="1"/>
</dbReference>
<evidence type="ECO:0000313" key="4">
    <source>
        <dbReference type="EMBL" id="EGX55928.1"/>
    </source>
</evidence>
<proteinExistence type="predicted"/>
<dbReference type="InterPro" id="IPR006530">
    <property type="entry name" value="YD"/>
</dbReference>
<dbReference type="InterPro" id="IPR003587">
    <property type="entry name" value="Hint_dom_N"/>
</dbReference>
<dbReference type="Pfam" id="PF05593">
    <property type="entry name" value="RHS_repeat"/>
    <property type="match status" value="1"/>
</dbReference>
<feature type="region of interest" description="Disordered" evidence="1">
    <location>
        <begin position="872"/>
        <end position="910"/>
    </location>
</feature>
<dbReference type="CDD" id="cd00081">
    <property type="entry name" value="Hint"/>
    <property type="match status" value="1"/>
</dbReference>
<dbReference type="OrthoDB" id="291011at2"/>